<dbReference type="InterPro" id="IPR023828">
    <property type="entry name" value="Peptidase_S8_Ser-AS"/>
</dbReference>
<dbReference type="PRINTS" id="PR00723">
    <property type="entry name" value="SUBTILISIN"/>
</dbReference>
<feature type="compositionally biased region" description="Basic residues" evidence="6">
    <location>
        <begin position="861"/>
        <end position="873"/>
    </location>
</feature>
<reference evidence="8 9" key="1">
    <citation type="submission" date="2019-07" db="EMBL/GenBank/DDBJ databases">
        <title>The pathways for chlorine oxyanion respiration interact through the shared metabolite chlorate.</title>
        <authorList>
            <person name="Barnum T.P."/>
            <person name="Cheng Y."/>
            <person name="Hill K.A."/>
            <person name="Lucas L.N."/>
            <person name="Carlson H.K."/>
            <person name="Coates J.D."/>
        </authorList>
    </citation>
    <scope>NUCLEOTIDE SEQUENCE [LARGE SCALE GENOMIC DNA]</scope>
    <source>
        <strain evidence="8 9">SFB-3</strain>
    </source>
</reference>
<proteinExistence type="inferred from homology"/>
<feature type="region of interest" description="Disordered" evidence="6">
    <location>
        <begin position="836"/>
        <end position="873"/>
    </location>
</feature>
<dbReference type="PROSITE" id="PS00138">
    <property type="entry name" value="SUBTILASE_SER"/>
    <property type="match status" value="1"/>
</dbReference>
<feature type="active site" description="Charge relay system" evidence="4 5">
    <location>
        <position position="471"/>
    </location>
</feature>
<dbReference type="InterPro" id="IPR000209">
    <property type="entry name" value="Peptidase_S8/S53_dom"/>
</dbReference>
<feature type="active site" description="Charge relay system" evidence="4 5">
    <location>
        <position position="214"/>
    </location>
</feature>
<evidence type="ECO:0000256" key="2">
    <source>
        <dbReference type="ARBA" id="ARBA00022801"/>
    </source>
</evidence>
<evidence type="ECO:0000256" key="1">
    <source>
        <dbReference type="ARBA" id="ARBA00022670"/>
    </source>
</evidence>
<keyword evidence="3 5" id="KW-0720">Serine protease</keyword>
<keyword evidence="9" id="KW-1185">Reference proteome</keyword>
<feature type="active site" description="Charge relay system" evidence="4 5">
    <location>
        <position position="261"/>
    </location>
</feature>
<keyword evidence="1 5" id="KW-0645">Protease</keyword>
<dbReference type="PROSITE" id="PS00137">
    <property type="entry name" value="SUBTILASE_HIS"/>
    <property type="match status" value="1"/>
</dbReference>
<dbReference type="PANTHER" id="PTHR42884:SF14">
    <property type="entry name" value="NEUROENDOCRINE CONVERTASE 1"/>
    <property type="match status" value="1"/>
</dbReference>
<dbReference type="GO" id="GO:0012505">
    <property type="term" value="C:endomembrane system"/>
    <property type="evidence" value="ECO:0007669"/>
    <property type="project" value="UniProtKB-ARBA"/>
</dbReference>
<dbReference type="PROSITE" id="PS51892">
    <property type="entry name" value="SUBTILASE"/>
    <property type="match status" value="1"/>
</dbReference>
<organism evidence="8 9">
    <name type="scientific">Denitromonas halophila</name>
    <dbReference type="NCBI Taxonomy" id="1629404"/>
    <lineage>
        <taxon>Bacteria</taxon>
        <taxon>Pseudomonadati</taxon>
        <taxon>Pseudomonadota</taxon>
        <taxon>Betaproteobacteria</taxon>
        <taxon>Rhodocyclales</taxon>
        <taxon>Zoogloeaceae</taxon>
        <taxon>Denitromonas</taxon>
    </lineage>
</organism>
<dbReference type="OrthoDB" id="9790784at2"/>
<dbReference type="GO" id="GO:0016485">
    <property type="term" value="P:protein processing"/>
    <property type="evidence" value="ECO:0007669"/>
    <property type="project" value="TreeGrafter"/>
</dbReference>
<evidence type="ECO:0000313" key="8">
    <source>
        <dbReference type="EMBL" id="TVO59015.1"/>
    </source>
</evidence>
<dbReference type="GO" id="GO:0016020">
    <property type="term" value="C:membrane"/>
    <property type="evidence" value="ECO:0007669"/>
    <property type="project" value="TreeGrafter"/>
</dbReference>
<dbReference type="AlphaFoldDB" id="A0A557R1I4"/>
<feature type="domain" description="P/Homo B" evidence="7">
    <location>
        <begin position="577"/>
        <end position="702"/>
    </location>
</feature>
<dbReference type="InterPro" id="IPR015500">
    <property type="entry name" value="Peptidase_S8_subtilisin-rel"/>
</dbReference>
<dbReference type="GO" id="GO:0005737">
    <property type="term" value="C:cytoplasm"/>
    <property type="evidence" value="ECO:0007669"/>
    <property type="project" value="UniProtKB-ARBA"/>
</dbReference>
<protein>
    <submittedName>
        <fullName evidence="8">S8 family serine peptidase</fullName>
    </submittedName>
</protein>
<feature type="compositionally biased region" description="Low complexity" evidence="6">
    <location>
        <begin position="848"/>
        <end position="860"/>
    </location>
</feature>
<comment type="caution">
    <text evidence="8">The sequence shown here is derived from an EMBL/GenBank/DDBJ whole genome shotgun (WGS) entry which is preliminary data.</text>
</comment>
<dbReference type="Gene3D" id="3.40.50.200">
    <property type="entry name" value="Peptidase S8/S53 domain"/>
    <property type="match status" value="1"/>
</dbReference>
<keyword evidence="2 5" id="KW-0378">Hydrolase</keyword>
<dbReference type="Proteomes" id="UP000319502">
    <property type="component" value="Unassembled WGS sequence"/>
</dbReference>
<evidence type="ECO:0000256" key="3">
    <source>
        <dbReference type="ARBA" id="ARBA00022825"/>
    </source>
</evidence>
<feature type="domain" description="P/Homo B" evidence="7">
    <location>
        <begin position="705"/>
        <end position="836"/>
    </location>
</feature>
<dbReference type="InterPro" id="IPR022398">
    <property type="entry name" value="Peptidase_S8_His-AS"/>
</dbReference>
<dbReference type="PROSITE" id="PS51829">
    <property type="entry name" value="P_HOMO_B"/>
    <property type="match status" value="2"/>
</dbReference>
<dbReference type="SUPFAM" id="SSF52743">
    <property type="entry name" value="Subtilisin-like"/>
    <property type="match status" value="1"/>
</dbReference>
<dbReference type="RefSeq" id="WP_144308524.1">
    <property type="nucleotide sequence ID" value="NZ_VMNK01000003.1"/>
</dbReference>
<evidence type="ECO:0000256" key="4">
    <source>
        <dbReference type="PIRSR" id="PIRSR615500-1"/>
    </source>
</evidence>
<dbReference type="Pfam" id="PF00082">
    <property type="entry name" value="Peptidase_S8"/>
    <property type="match status" value="1"/>
</dbReference>
<dbReference type="InterPro" id="IPR008979">
    <property type="entry name" value="Galactose-bd-like_sf"/>
</dbReference>
<dbReference type="Gene3D" id="2.60.120.260">
    <property type="entry name" value="Galactose-binding domain-like"/>
    <property type="match status" value="2"/>
</dbReference>
<evidence type="ECO:0000256" key="5">
    <source>
        <dbReference type="PROSITE-ProRule" id="PRU01240"/>
    </source>
</evidence>
<sequence>MTYTYRGGQKIELAKRPDAFVARALPEALQRAGIAEDAEQVSSASSRVRARAQDLDAMMARSRALGPTHHAYQMADTGEDFLITDRVFVTFKTALTNDQVAEFAGRYGLLLRERYTERDYLFQLTEHTGMNPVKLVVALTENDARVALAENDLNYLVTKYELSPPSDPDYASQWHLHGHFFHPEVDPRANARCEAAWHLLDSFGSPEVVVGVTDDGCKLDHPDFDSPGKFAAWGYFAGTRLVTSRDVDAQPAGMYQTGANHGTSCAGVIAGETDGVLTVGAAPGCRLLPIKWESQGPSLLINDSKMLSALSFVADKVDVLSNSWGSVPRFLFATAVINRLSQLAVSGGRRGRGILLLWAAGNENCPILHEADVDVPYTHGWEFANGAWRWAGPARTRRFVNNMVDVPGLLHVAALASTAQRSHYSNYGTGIEICAPSSNSHAYFRMPVAGRGITTATGESGQLTHEFGGTSSATPLVAGIAALVLSAHPELSALELGSVLRRTAAKDLDTTPYARTPAANFDPNPSWDVSPVAPFDSGDFVDIGHADGSWSPWFGHGRVDAEQAVALALQLRGGGEAPAPAPDNRWTSRPGIAIPDNRPGGIVDTVQVDTVGQVSFVRVSVDIRHAYIGDLVVTLSAPSGHEVVLHERAGGGRDDLATTWEATTLPALRGFEGEDAAGAWTLSVRDEAAVDTGRLEEWSLELGVLVPPRTVFVEDAPGMAIPDNRAAGITRTLAVSEVGAIAAIAVALDITHTYIGDLRVTLHSPAGTEVVLHSRSGGNTDNLRATYASADVAVLQVLAGEPSAGTWKLQVQDLAARDVGKLNRWSLDISLQAAAPATARPKKKAATKAKAPAKASASRAKATKPKRAKAKAK</sequence>
<dbReference type="InterPro" id="IPR036852">
    <property type="entry name" value="Peptidase_S8/S53_dom_sf"/>
</dbReference>
<evidence type="ECO:0000313" key="9">
    <source>
        <dbReference type="Proteomes" id="UP000319502"/>
    </source>
</evidence>
<accession>A0A557R1I4</accession>
<dbReference type="EMBL" id="VMNK01000003">
    <property type="protein sequence ID" value="TVO59015.1"/>
    <property type="molecule type" value="Genomic_DNA"/>
</dbReference>
<comment type="similarity">
    <text evidence="5">Belongs to the peptidase S8 family.</text>
</comment>
<dbReference type="InterPro" id="IPR002884">
    <property type="entry name" value="P_dom"/>
</dbReference>
<evidence type="ECO:0000259" key="7">
    <source>
        <dbReference type="PROSITE" id="PS51829"/>
    </source>
</evidence>
<dbReference type="GO" id="GO:0004252">
    <property type="term" value="F:serine-type endopeptidase activity"/>
    <property type="evidence" value="ECO:0007669"/>
    <property type="project" value="UniProtKB-UniRule"/>
</dbReference>
<dbReference type="SUPFAM" id="SSF49785">
    <property type="entry name" value="Galactose-binding domain-like"/>
    <property type="match status" value="2"/>
</dbReference>
<name>A0A557R1I4_9RHOO</name>
<dbReference type="PANTHER" id="PTHR42884">
    <property type="entry name" value="PROPROTEIN CONVERTASE SUBTILISIN/KEXIN-RELATED"/>
    <property type="match status" value="1"/>
</dbReference>
<dbReference type="Pfam" id="PF01483">
    <property type="entry name" value="P_proprotein"/>
    <property type="match status" value="2"/>
</dbReference>
<evidence type="ECO:0000256" key="6">
    <source>
        <dbReference type="SAM" id="MobiDB-lite"/>
    </source>
</evidence>
<gene>
    <name evidence="8" type="ORF">FHP91_05025</name>
</gene>